<feature type="non-terminal residue" evidence="1">
    <location>
        <position position="1"/>
    </location>
</feature>
<feature type="non-terminal residue" evidence="1">
    <location>
        <position position="52"/>
    </location>
</feature>
<dbReference type="EMBL" id="JANPWB010000008">
    <property type="protein sequence ID" value="KAJ1163732.1"/>
    <property type="molecule type" value="Genomic_DNA"/>
</dbReference>
<comment type="caution">
    <text evidence="1">The sequence shown here is derived from an EMBL/GenBank/DDBJ whole genome shotgun (WGS) entry which is preliminary data.</text>
</comment>
<evidence type="ECO:0000313" key="2">
    <source>
        <dbReference type="Proteomes" id="UP001066276"/>
    </source>
</evidence>
<protein>
    <submittedName>
        <fullName evidence="1">Uncharacterized protein</fullName>
    </submittedName>
</protein>
<dbReference type="AlphaFoldDB" id="A0AAV7SI19"/>
<dbReference type="Proteomes" id="UP001066276">
    <property type="component" value="Chromosome 4_2"/>
</dbReference>
<name>A0AAV7SI19_PLEWA</name>
<reference evidence="1" key="1">
    <citation type="journal article" date="2022" name="bioRxiv">
        <title>Sequencing and chromosome-scale assembly of the giantPleurodeles waltlgenome.</title>
        <authorList>
            <person name="Brown T."/>
            <person name="Elewa A."/>
            <person name="Iarovenko S."/>
            <person name="Subramanian E."/>
            <person name="Araus A.J."/>
            <person name="Petzold A."/>
            <person name="Susuki M."/>
            <person name="Suzuki K.-i.T."/>
            <person name="Hayashi T."/>
            <person name="Toyoda A."/>
            <person name="Oliveira C."/>
            <person name="Osipova E."/>
            <person name="Leigh N.D."/>
            <person name="Simon A."/>
            <person name="Yun M.H."/>
        </authorList>
    </citation>
    <scope>NUCLEOTIDE SEQUENCE</scope>
    <source>
        <strain evidence="1">20211129_DDA</strain>
        <tissue evidence="1">Liver</tissue>
    </source>
</reference>
<gene>
    <name evidence="1" type="ORF">NDU88_004185</name>
</gene>
<proteinExistence type="predicted"/>
<sequence>TRLTPSLKNTSWLKCWQPIRALHEIGSIREAFAPPGISVNFGVYQEGFSLSK</sequence>
<accession>A0AAV7SI19</accession>
<keyword evidence="2" id="KW-1185">Reference proteome</keyword>
<evidence type="ECO:0000313" key="1">
    <source>
        <dbReference type="EMBL" id="KAJ1163732.1"/>
    </source>
</evidence>
<organism evidence="1 2">
    <name type="scientific">Pleurodeles waltl</name>
    <name type="common">Iberian ribbed newt</name>
    <dbReference type="NCBI Taxonomy" id="8319"/>
    <lineage>
        <taxon>Eukaryota</taxon>
        <taxon>Metazoa</taxon>
        <taxon>Chordata</taxon>
        <taxon>Craniata</taxon>
        <taxon>Vertebrata</taxon>
        <taxon>Euteleostomi</taxon>
        <taxon>Amphibia</taxon>
        <taxon>Batrachia</taxon>
        <taxon>Caudata</taxon>
        <taxon>Salamandroidea</taxon>
        <taxon>Salamandridae</taxon>
        <taxon>Pleurodelinae</taxon>
        <taxon>Pleurodeles</taxon>
    </lineage>
</organism>